<dbReference type="AlphaFoldDB" id="A0A517R1J6"/>
<organism evidence="1 2">
    <name type="scientific">Stratiformator vulcanicus</name>
    <dbReference type="NCBI Taxonomy" id="2527980"/>
    <lineage>
        <taxon>Bacteria</taxon>
        <taxon>Pseudomonadati</taxon>
        <taxon>Planctomycetota</taxon>
        <taxon>Planctomycetia</taxon>
        <taxon>Planctomycetales</taxon>
        <taxon>Planctomycetaceae</taxon>
        <taxon>Stratiformator</taxon>
    </lineage>
</organism>
<dbReference type="OrthoDB" id="6691177at2"/>
<gene>
    <name evidence="1" type="ORF">Pan189_20950</name>
</gene>
<protein>
    <submittedName>
        <fullName evidence="1">Uncharacterized protein</fullName>
    </submittedName>
</protein>
<dbReference type="EMBL" id="CP036268">
    <property type="protein sequence ID" value="QDT37713.1"/>
    <property type="molecule type" value="Genomic_DNA"/>
</dbReference>
<name>A0A517R1J6_9PLAN</name>
<proteinExistence type="predicted"/>
<dbReference type="KEGG" id="svp:Pan189_20950"/>
<keyword evidence="2" id="KW-1185">Reference proteome</keyword>
<dbReference type="RefSeq" id="WP_145363804.1">
    <property type="nucleotide sequence ID" value="NZ_CP036268.1"/>
</dbReference>
<sequence>MANTRFSQHFELEKSQADLEFVDIPLNTDIRLYVDPYAFAISNDNWYIECNNSIVGFFNSLIKCIRTGNNRIGLEMLGGCREPNETHLGQSTASPRGRGLGPEKGRVLYKSLSESEAAKTGFLEDLNDCELMIPGFGPDTISDISINIIRGHLVSFTQNQCKLHGIPSQRVRAGKIWNPAKSQWESHFSSLPVVADEPLLLVPRDAVRIESSVSAKKFEARAIDFLVQENLDAHTSLVRVLKNGERVVHKKTIKEEVIQKRIQQKELQGLKGFLFDFAREHPEVLVDYKREAIERSQPVPVDQLSIIVNNYSEVSVEMSGDNANFVGGDNMGGVVGSGQINAHDITAFKGHIEQSQISEDAREALLSARQEVEQLVISEGEKTDICDDIGKMTSELENAEPDSGRISTIFDRINKMASSVGAILKGIAAVASAIDV</sequence>
<reference evidence="1 2" key="1">
    <citation type="submission" date="2019-02" db="EMBL/GenBank/DDBJ databases">
        <title>Deep-cultivation of Planctomycetes and their phenomic and genomic characterization uncovers novel biology.</title>
        <authorList>
            <person name="Wiegand S."/>
            <person name="Jogler M."/>
            <person name="Boedeker C."/>
            <person name="Pinto D."/>
            <person name="Vollmers J."/>
            <person name="Rivas-Marin E."/>
            <person name="Kohn T."/>
            <person name="Peeters S.H."/>
            <person name="Heuer A."/>
            <person name="Rast P."/>
            <person name="Oberbeckmann S."/>
            <person name="Bunk B."/>
            <person name="Jeske O."/>
            <person name="Meyerdierks A."/>
            <person name="Storesund J.E."/>
            <person name="Kallscheuer N."/>
            <person name="Luecker S."/>
            <person name="Lage O.M."/>
            <person name="Pohl T."/>
            <person name="Merkel B.J."/>
            <person name="Hornburger P."/>
            <person name="Mueller R.-W."/>
            <person name="Bruemmer F."/>
            <person name="Labrenz M."/>
            <person name="Spormann A.M."/>
            <person name="Op den Camp H."/>
            <person name="Overmann J."/>
            <person name="Amann R."/>
            <person name="Jetten M.S.M."/>
            <person name="Mascher T."/>
            <person name="Medema M.H."/>
            <person name="Devos D.P."/>
            <person name="Kaster A.-K."/>
            <person name="Ovreas L."/>
            <person name="Rohde M."/>
            <person name="Galperin M.Y."/>
            <person name="Jogler C."/>
        </authorList>
    </citation>
    <scope>NUCLEOTIDE SEQUENCE [LARGE SCALE GENOMIC DNA]</scope>
    <source>
        <strain evidence="1 2">Pan189</strain>
    </source>
</reference>
<evidence type="ECO:0000313" key="2">
    <source>
        <dbReference type="Proteomes" id="UP000317318"/>
    </source>
</evidence>
<evidence type="ECO:0000313" key="1">
    <source>
        <dbReference type="EMBL" id="QDT37713.1"/>
    </source>
</evidence>
<dbReference type="Proteomes" id="UP000317318">
    <property type="component" value="Chromosome"/>
</dbReference>
<accession>A0A517R1J6</accession>